<dbReference type="EMBL" id="QKYN01000272">
    <property type="protein sequence ID" value="RAG80274.1"/>
    <property type="molecule type" value="Genomic_DNA"/>
</dbReference>
<protein>
    <recommendedName>
        <fullName evidence="3">VWA domain-containing protein</fullName>
    </recommendedName>
</protein>
<comment type="caution">
    <text evidence="1">The sequence shown here is derived from an EMBL/GenBank/DDBJ whole genome shotgun (WGS) entry which is preliminary data.</text>
</comment>
<organism evidence="1 2">
    <name type="scientific">Streptacidiphilus pinicola</name>
    <dbReference type="NCBI Taxonomy" id="2219663"/>
    <lineage>
        <taxon>Bacteria</taxon>
        <taxon>Bacillati</taxon>
        <taxon>Actinomycetota</taxon>
        <taxon>Actinomycetes</taxon>
        <taxon>Kitasatosporales</taxon>
        <taxon>Streptomycetaceae</taxon>
        <taxon>Streptacidiphilus</taxon>
    </lineage>
</organism>
<reference evidence="1 2" key="1">
    <citation type="submission" date="2018-06" db="EMBL/GenBank/DDBJ databases">
        <title>Streptacidiphilus pinicola sp. nov., isolated from pine grove soil.</title>
        <authorList>
            <person name="Roh S.G."/>
            <person name="Park S."/>
            <person name="Kim M.-K."/>
            <person name="Yun B.-R."/>
            <person name="Park J."/>
            <person name="Kim M.J."/>
            <person name="Kim Y.S."/>
            <person name="Kim S.B."/>
        </authorList>
    </citation>
    <scope>NUCLEOTIDE SEQUENCE [LARGE SCALE GENOMIC DNA]</scope>
    <source>
        <strain evidence="1 2">MMS16-CNU450</strain>
    </source>
</reference>
<feature type="non-terminal residue" evidence="1">
    <location>
        <position position="1"/>
    </location>
</feature>
<gene>
    <name evidence="1" type="ORF">DN069_39035</name>
</gene>
<dbReference type="Proteomes" id="UP000248889">
    <property type="component" value="Unassembled WGS sequence"/>
</dbReference>
<name>A0A2X0I5P5_9ACTN</name>
<dbReference type="AlphaFoldDB" id="A0A2X0I5P5"/>
<sequence>APGRAPAHVSEFQATGAGHSLAEAIDALTAGLDLTRPGAARLLVIVSDARYSPDETHRATQRIK</sequence>
<evidence type="ECO:0008006" key="3">
    <source>
        <dbReference type="Google" id="ProtNLM"/>
    </source>
</evidence>
<feature type="non-terminal residue" evidence="1">
    <location>
        <position position="64"/>
    </location>
</feature>
<accession>A0A2X0I5P5</accession>
<evidence type="ECO:0000313" key="1">
    <source>
        <dbReference type="EMBL" id="RAG80274.1"/>
    </source>
</evidence>
<keyword evidence="2" id="KW-1185">Reference proteome</keyword>
<evidence type="ECO:0000313" key="2">
    <source>
        <dbReference type="Proteomes" id="UP000248889"/>
    </source>
</evidence>
<proteinExistence type="predicted"/>